<gene>
    <name evidence="14" type="ORF">ONE63_007201</name>
</gene>
<keyword evidence="13" id="KW-0256">Endoplasmic reticulum</keyword>
<dbReference type="InterPro" id="IPR025770">
    <property type="entry name" value="PPMT_MeTrfase"/>
</dbReference>
<dbReference type="AlphaFoldDB" id="A0AAV7XRB2"/>
<evidence type="ECO:0000256" key="6">
    <source>
        <dbReference type="ARBA" id="ARBA00022679"/>
    </source>
</evidence>
<evidence type="ECO:0000256" key="2">
    <source>
        <dbReference type="ARBA" id="ARBA00004141"/>
    </source>
</evidence>
<feature type="transmembrane region" description="Helical" evidence="13">
    <location>
        <begin position="210"/>
        <end position="233"/>
    </location>
</feature>
<dbReference type="GO" id="GO:0005789">
    <property type="term" value="C:endoplasmic reticulum membrane"/>
    <property type="evidence" value="ECO:0007669"/>
    <property type="project" value="UniProtKB-SubCell"/>
</dbReference>
<keyword evidence="7 13" id="KW-0949">S-adenosyl-L-methionine</keyword>
<evidence type="ECO:0000256" key="10">
    <source>
        <dbReference type="ARBA" id="ARBA00023136"/>
    </source>
</evidence>
<evidence type="ECO:0000256" key="3">
    <source>
        <dbReference type="ARBA" id="ARBA00009140"/>
    </source>
</evidence>
<evidence type="ECO:0000313" key="15">
    <source>
        <dbReference type="Proteomes" id="UP001075354"/>
    </source>
</evidence>
<feature type="transmembrane region" description="Helical" evidence="13">
    <location>
        <begin position="33"/>
        <end position="52"/>
    </location>
</feature>
<feature type="transmembrane region" description="Helical" evidence="13">
    <location>
        <begin position="149"/>
        <end position="167"/>
    </location>
</feature>
<dbReference type="PROSITE" id="PS51564">
    <property type="entry name" value="SAM_ICMT"/>
    <property type="match status" value="1"/>
</dbReference>
<dbReference type="Proteomes" id="UP001075354">
    <property type="component" value="Chromosome 4"/>
</dbReference>
<dbReference type="PANTHER" id="PTHR12714">
    <property type="entry name" value="PROTEIN-S ISOPRENYLCYSTEINE O-METHYLTRANSFERASE"/>
    <property type="match status" value="1"/>
</dbReference>
<dbReference type="GO" id="GO:0032259">
    <property type="term" value="P:methylation"/>
    <property type="evidence" value="ECO:0007669"/>
    <property type="project" value="UniProtKB-KW"/>
</dbReference>
<evidence type="ECO:0000256" key="12">
    <source>
        <dbReference type="ARBA" id="ARBA00023656"/>
    </source>
</evidence>
<proteinExistence type="inferred from homology"/>
<dbReference type="Pfam" id="PF04140">
    <property type="entry name" value="ICMT"/>
    <property type="match status" value="1"/>
</dbReference>
<dbReference type="PROSITE" id="PS51257">
    <property type="entry name" value="PROKAR_LIPOPROTEIN"/>
    <property type="match status" value="1"/>
</dbReference>
<feature type="transmembrane region" description="Helical" evidence="13">
    <location>
        <begin position="7"/>
        <end position="27"/>
    </location>
</feature>
<dbReference type="EMBL" id="JAPTSV010000004">
    <property type="protein sequence ID" value="KAJ1528826.1"/>
    <property type="molecule type" value="Genomic_DNA"/>
</dbReference>
<accession>A0AAV7XRB2</accession>
<evidence type="ECO:0000256" key="4">
    <source>
        <dbReference type="ARBA" id="ARBA00012151"/>
    </source>
</evidence>
<comment type="subcellular location">
    <subcellularLocation>
        <location evidence="13">Endoplasmic reticulum membrane</location>
        <topology evidence="13">Multi-pass membrane protein</topology>
    </subcellularLocation>
    <subcellularLocation>
        <location evidence="2">Membrane</location>
        <topology evidence="2">Multi-pass membrane protein</topology>
    </subcellularLocation>
</comment>
<protein>
    <recommendedName>
        <fullName evidence="12 13">Protein-S-isoprenylcysteine O-methyltransferase</fullName>
        <ecNumber evidence="4 13">2.1.1.100</ecNumber>
    </recommendedName>
</protein>
<dbReference type="EC" id="2.1.1.100" evidence="4 13"/>
<dbReference type="PANTHER" id="PTHR12714:SF9">
    <property type="entry name" value="PROTEIN-S-ISOPRENYLCYSTEINE O-METHYLTRANSFERASE"/>
    <property type="match status" value="1"/>
</dbReference>
<keyword evidence="5 13" id="KW-0489">Methyltransferase</keyword>
<keyword evidence="10 13" id="KW-0472">Membrane</keyword>
<evidence type="ECO:0000313" key="14">
    <source>
        <dbReference type="EMBL" id="KAJ1528826.1"/>
    </source>
</evidence>
<comment type="function">
    <text evidence="11">Catalyzes the post-translational methylation of isoprenylated C-terminal cysteine residues.</text>
</comment>
<evidence type="ECO:0000256" key="5">
    <source>
        <dbReference type="ARBA" id="ARBA00022603"/>
    </source>
</evidence>
<comment type="similarity">
    <text evidence="3 13">Belongs to the class VI-like SAM-binding methyltransferase superfamily. Isoprenylcysteine carboxyl methyltransferase family.</text>
</comment>
<feature type="transmembrane region" description="Helical" evidence="13">
    <location>
        <begin position="59"/>
        <end position="81"/>
    </location>
</feature>
<keyword evidence="6" id="KW-0808">Transferase</keyword>
<comment type="caution">
    <text evidence="14">The sequence shown here is derived from an EMBL/GenBank/DDBJ whole genome shotgun (WGS) entry which is preliminary data.</text>
</comment>
<evidence type="ECO:0000256" key="9">
    <source>
        <dbReference type="ARBA" id="ARBA00022989"/>
    </source>
</evidence>
<evidence type="ECO:0000256" key="1">
    <source>
        <dbReference type="ARBA" id="ARBA00001450"/>
    </source>
</evidence>
<name>A0AAV7XRB2_9NEOP</name>
<evidence type="ECO:0000256" key="11">
    <source>
        <dbReference type="ARBA" id="ARBA00023572"/>
    </source>
</evidence>
<organism evidence="14 15">
    <name type="scientific">Megalurothrips usitatus</name>
    <name type="common">bean blossom thrips</name>
    <dbReference type="NCBI Taxonomy" id="439358"/>
    <lineage>
        <taxon>Eukaryota</taxon>
        <taxon>Metazoa</taxon>
        <taxon>Ecdysozoa</taxon>
        <taxon>Arthropoda</taxon>
        <taxon>Hexapoda</taxon>
        <taxon>Insecta</taxon>
        <taxon>Pterygota</taxon>
        <taxon>Neoptera</taxon>
        <taxon>Paraneoptera</taxon>
        <taxon>Thysanoptera</taxon>
        <taxon>Terebrantia</taxon>
        <taxon>Thripoidea</taxon>
        <taxon>Thripidae</taxon>
        <taxon>Megalurothrips</taxon>
    </lineage>
</organism>
<sequence>MAVHKHTFLSLNCFLMGVSSCLGLIFVRTWSNISYLMPGFVLVDYLYLKCCFRDEEYKVGVRATFLGVVFSIGVMLIDLGSSSLKPMGVYTCVLSLFHYSEFLAIAVTNPSTLSIRSFVLDNGWEYKVAAITCWVEYCIELYLFPGLKTLSFVSVVGFLMCVSGEFLRKLAMWTASTNFNHEVQSVHAKDHVLITHGVYQYMRHPSYVGWFIWSIGSQVLLVNPICIVGYAFVSWNFFYQRIFYEEITLLNFFGADYYKYQQKTGTGLPFIKGYVLYEDDS</sequence>
<reference evidence="14" key="1">
    <citation type="submission" date="2022-12" db="EMBL/GenBank/DDBJ databases">
        <title>Chromosome-level genome assembly of the bean flower thrips Megalurothrips usitatus.</title>
        <authorList>
            <person name="Ma L."/>
            <person name="Liu Q."/>
            <person name="Li H."/>
            <person name="Cai W."/>
        </authorList>
    </citation>
    <scope>NUCLEOTIDE SEQUENCE</scope>
    <source>
        <strain evidence="14">Cailab_2022a</strain>
    </source>
</reference>
<keyword evidence="8 13" id="KW-0812">Transmembrane</keyword>
<evidence type="ECO:0000256" key="8">
    <source>
        <dbReference type="ARBA" id="ARBA00022692"/>
    </source>
</evidence>
<dbReference type="Gene3D" id="1.20.120.1630">
    <property type="match status" value="1"/>
</dbReference>
<comment type="catalytic activity">
    <reaction evidence="1 13">
        <text>[protein]-C-terminal S-[(2E,6E)-farnesyl]-L-cysteine + S-adenosyl-L-methionine = [protein]-C-terminal S-[(2E,6E)-farnesyl]-L-cysteine methyl ester + S-adenosyl-L-homocysteine</text>
        <dbReference type="Rhea" id="RHEA:21672"/>
        <dbReference type="Rhea" id="RHEA-COMP:12125"/>
        <dbReference type="Rhea" id="RHEA-COMP:12126"/>
        <dbReference type="ChEBI" id="CHEBI:57856"/>
        <dbReference type="ChEBI" id="CHEBI:59789"/>
        <dbReference type="ChEBI" id="CHEBI:90510"/>
        <dbReference type="ChEBI" id="CHEBI:90511"/>
        <dbReference type="EC" id="2.1.1.100"/>
    </reaction>
</comment>
<dbReference type="InterPro" id="IPR007269">
    <property type="entry name" value="ICMT_MeTrfase"/>
</dbReference>
<evidence type="ECO:0000256" key="7">
    <source>
        <dbReference type="ARBA" id="ARBA00022691"/>
    </source>
</evidence>
<keyword evidence="9 13" id="KW-1133">Transmembrane helix</keyword>
<evidence type="ECO:0000256" key="13">
    <source>
        <dbReference type="RuleBase" id="RU362022"/>
    </source>
</evidence>
<keyword evidence="15" id="KW-1185">Reference proteome</keyword>
<dbReference type="GO" id="GO:0004671">
    <property type="term" value="F:protein C-terminal S-isoprenylcysteine carboxyl O-methyltransferase activity"/>
    <property type="evidence" value="ECO:0007669"/>
    <property type="project" value="UniProtKB-EC"/>
</dbReference>